<feature type="transmembrane region" description="Helical" evidence="1">
    <location>
        <begin position="95"/>
        <end position="113"/>
    </location>
</feature>
<dbReference type="HOGENOM" id="CLU_1990228_0_0_11"/>
<dbReference type="RefSeq" id="WP_003928804.1">
    <property type="nucleotide sequence ID" value="NZ_JH814684.1"/>
</dbReference>
<sequence length="125" mass="12559">MSRSTTIQRGIGATMAVFGALATAAPDRFTQGPVTAHSENLTRMWALREVALGAILMATSATPARRPVLLALTGLAAAECVVNAGAAALSPSQRVASVAGAATFGAAGAYAWATARQDAFRAGGE</sequence>
<dbReference type="PATRIC" id="fig|1194972.3.peg.2159"/>
<evidence type="ECO:0008006" key="4">
    <source>
        <dbReference type="Google" id="ProtNLM"/>
    </source>
</evidence>
<comment type="caution">
    <text evidence="2">The sequence shown here is derived from an EMBL/GenBank/DDBJ whole genome shotgun (WGS) entry which is preliminary data.</text>
</comment>
<dbReference type="Proteomes" id="UP000006072">
    <property type="component" value="Unassembled WGS sequence"/>
</dbReference>
<keyword evidence="1" id="KW-1133">Transmembrane helix</keyword>
<accession>K0UT95</accession>
<name>K0UT95_MYCVA</name>
<organism evidence="2 3">
    <name type="scientific">Mycolicibacterium vaccae ATCC 25954</name>
    <dbReference type="NCBI Taxonomy" id="1194972"/>
    <lineage>
        <taxon>Bacteria</taxon>
        <taxon>Bacillati</taxon>
        <taxon>Actinomycetota</taxon>
        <taxon>Actinomycetes</taxon>
        <taxon>Mycobacteriales</taxon>
        <taxon>Mycobacteriaceae</taxon>
        <taxon>Mycolicibacterium</taxon>
    </lineage>
</organism>
<protein>
    <recommendedName>
        <fullName evidence="4">DoxX family protein</fullName>
    </recommendedName>
</protein>
<evidence type="ECO:0000256" key="1">
    <source>
        <dbReference type="SAM" id="Phobius"/>
    </source>
</evidence>
<gene>
    <name evidence="2" type="ORF">MVAC_10777</name>
</gene>
<evidence type="ECO:0000313" key="3">
    <source>
        <dbReference type="Proteomes" id="UP000006072"/>
    </source>
</evidence>
<keyword evidence="3" id="KW-1185">Reference proteome</keyword>
<feature type="transmembrane region" description="Helical" evidence="1">
    <location>
        <begin position="68"/>
        <end position="89"/>
    </location>
</feature>
<dbReference type="eggNOG" id="ENOG5030PFF">
    <property type="taxonomic scope" value="Bacteria"/>
</dbReference>
<dbReference type="EMBL" id="ALQA01000018">
    <property type="protein sequence ID" value="EJZ09966.1"/>
    <property type="molecule type" value="Genomic_DNA"/>
</dbReference>
<keyword evidence="1" id="KW-0812">Transmembrane</keyword>
<dbReference type="AlphaFoldDB" id="K0UT95"/>
<keyword evidence="1" id="KW-0472">Membrane</keyword>
<reference evidence="2 3" key="1">
    <citation type="journal article" date="2012" name="J. Bacteriol.">
        <title>Complete Genome Sequence of Mycobacterium vaccae Type Strain ATCC 25954.</title>
        <authorList>
            <person name="Ho Y.S."/>
            <person name="Adroub S.A."/>
            <person name="Abadi M."/>
            <person name="Al Alwan B."/>
            <person name="Alkhateeb R."/>
            <person name="Gao G."/>
            <person name="Ragab A."/>
            <person name="Ali S."/>
            <person name="van Soolingen D."/>
            <person name="Bitter W."/>
            <person name="Pain A."/>
            <person name="Abdallah A.M."/>
        </authorList>
    </citation>
    <scope>NUCLEOTIDE SEQUENCE [LARGE SCALE GENOMIC DNA]</scope>
    <source>
        <strain evidence="2 3">ATCC 25954</strain>
    </source>
</reference>
<evidence type="ECO:0000313" key="2">
    <source>
        <dbReference type="EMBL" id="EJZ09966.1"/>
    </source>
</evidence>
<proteinExistence type="predicted"/>